<dbReference type="InterPro" id="IPR006598">
    <property type="entry name" value="CAP10"/>
</dbReference>
<organism evidence="4">
    <name type="scientific">Mantoniella antarctica</name>
    <dbReference type="NCBI Taxonomy" id="81844"/>
    <lineage>
        <taxon>Eukaryota</taxon>
        <taxon>Viridiplantae</taxon>
        <taxon>Chlorophyta</taxon>
        <taxon>Mamiellophyceae</taxon>
        <taxon>Mamiellales</taxon>
        <taxon>Mamiellaceae</taxon>
        <taxon>Mantoniella</taxon>
    </lineage>
</organism>
<dbReference type="GO" id="GO:0016740">
    <property type="term" value="F:transferase activity"/>
    <property type="evidence" value="ECO:0007669"/>
    <property type="project" value="UniProtKB-KW"/>
</dbReference>
<gene>
    <name evidence="4" type="ORF">MANT1106_LOCUS9756</name>
</gene>
<dbReference type="SMART" id="SM00672">
    <property type="entry name" value="CAP10"/>
    <property type="match status" value="1"/>
</dbReference>
<proteinExistence type="inferred from homology"/>
<evidence type="ECO:0000256" key="2">
    <source>
        <dbReference type="ARBA" id="ARBA00022679"/>
    </source>
</evidence>
<evidence type="ECO:0000313" key="4">
    <source>
        <dbReference type="EMBL" id="CAD8707073.1"/>
    </source>
</evidence>
<dbReference type="AlphaFoldDB" id="A0A7S0SIL4"/>
<dbReference type="EMBL" id="HBFC01016513">
    <property type="protein sequence ID" value="CAD8707073.1"/>
    <property type="molecule type" value="Transcribed_RNA"/>
</dbReference>
<keyword evidence="2" id="KW-0808">Transferase</keyword>
<evidence type="ECO:0000256" key="1">
    <source>
        <dbReference type="ARBA" id="ARBA00010118"/>
    </source>
</evidence>
<dbReference type="Pfam" id="PF05686">
    <property type="entry name" value="Glyco_transf_90"/>
    <property type="match status" value="1"/>
</dbReference>
<feature type="domain" description="Glycosyl transferase CAP10" evidence="3">
    <location>
        <begin position="357"/>
        <end position="561"/>
    </location>
</feature>
<dbReference type="InterPro" id="IPR051091">
    <property type="entry name" value="O-Glucosyltr/Glycosyltrsf_90"/>
</dbReference>
<sequence length="584" mass="62879">MGLATASRGGCERDALLNDGHHANINSISAKQAQVLTYAGVTALACLSLVCAANLKSALGLTLTEGSLGDLYTTATIVDARAQWPDVTGLAALGWEPSSDTFSLIVVDVALEGQSPGKLGLSKRYRGKGTSRVHDSAKGLAALLREYHPERFAPGRQPFQILISGDDAPHLLCFKTQTCPPSTYLPPILNLGTDFRDPSMMPNLITLPTQPIFDCLAGVHFGTDVCPILQSPRTSREPCNGGHTHCDSQSLVVRSDVKLADLIPTLVWRGSDYGMVKTQAHGTKMEDSVEAVQAAIDTLARQNDAINAQSILDLLEASSDDRVTPRMRAVLMSEAATAAAAAVVTATTAGMGMGRTTAAETMATTAGETAAVGAEQINGRYASGNHTASASTPPPMDIKFFGYNKKNDYHEGARLLYNTLARFGINANTPVRMDESQMADYRYQIDLGGLGGTSWEGLYAKLAMPGLLFHHETTMIDFLLPDELQPYVHYVPVREDLADLTEKLAWAEANPIEAEKISRAGTAFVVKLPQMVERLLNKYVRDRTGAVMERYRHDGNLPLVESYIAAGVSLDRISTTPVKEFTPI</sequence>
<dbReference type="PANTHER" id="PTHR12203">
    <property type="entry name" value="KDEL LYS-ASP-GLU-LEU CONTAINING - RELATED"/>
    <property type="match status" value="1"/>
</dbReference>
<name>A0A7S0SIL4_9CHLO</name>
<protein>
    <recommendedName>
        <fullName evidence="3">Glycosyl transferase CAP10 domain-containing protein</fullName>
    </recommendedName>
</protein>
<accession>A0A7S0SIL4</accession>
<dbReference type="PANTHER" id="PTHR12203:SF35">
    <property type="entry name" value="PROTEIN O-GLUCOSYLTRANSFERASE 1"/>
    <property type="match status" value="1"/>
</dbReference>
<comment type="similarity">
    <text evidence="1">Belongs to the glycosyltransferase 90 family.</text>
</comment>
<evidence type="ECO:0000259" key="3">
    <source>
        <dbReference type="SMART" id="SM00672"/>
    </source>
</evidence>
<reference evidence="4" key="1">
    <citation type="submission" date="2021-01" db="EMBL/GenBank/DDBJ databases">
        <authorList>
            <person name="Corre E."/>
            <person name="Pelletier E."/>
            <person name="Niang G."/>
            <person name="Scheremetjew M."/>
            <person name="Finn R."/>
            <person name="Kale V."/>
            <person name="Holt S."/>
            <person name="Cochrane G."/>
            <person name="Meng A."/>
            <person name="Brown T."/>
            <person name="Cohen L."/>
        </authorList>
    </citation>
    <scope>NUCLEOTIDE SEQUENCE</scope>
    <source>
        <strain evidence="4">SL-175</strain>
    </source>
</reference>